<evidence type="ECO:0000313" key="1">
    <source>
        <dbReference type="Proteomes" id="UP000694865"/>
    </source>
</evidence>
<gene>
    <name evidence="2" type="primary">LOC100373077</name>
</gene>
<dbReference type="GeneID" id="100373077"/>
<dbReference type="RefSeq" id="XP_002737758.1">
    <property type="nucleotide sequence ID" value="XM_002737712.1"/>
</dbReference>
<dbReference type="CDD" id="cd09275">
    <property type="entry name" value="RNase_HI_RT_DIRS1"/>
    <property type="match status" value="1"/>
</dbReference>
<dbReference type="InterPro" id="IPR043502">
    <property type="entry name" value="DNA/RNA_pol_sf"/>
</dbReference>
<reference evidence="2" key="1">
    <citation type="submission" date="2025-08" db="UniProtKB">
        <authorList>
            <consortium name="RefSeq"/>
        </authorList>
    </citation>
    <scope>IDENTIFICATION</scope>
    <source>
        <tissue evidence="2">Testes</tissue>
    </source>
</reference>
<name>A0ABM0GUQ7_SACKO</name>
<dbReference type="SUPFAM" id="SSF56672">
    <property type="entry name" value="DNA/RNA polymerases"/>
    <property type="match status" value="1"/>
</dbReference>
<organism evidence="1 2">
    <name type="scientific">Saccoglossus kowalevskii</name>
    <name type="common">Acorn worm</name>
    <dbReference type="NCBI Taxonomy" id="10224"/>
    <lineage>
        <taxon>Eukaryota</taxon>
        <taxon>Metazoa</taxon>
        <taxon>Hemichordata</taxon>
        <taxon>Enteropneusta</taxon>
        <taxon>Harrimaniidae</taxon>
        <taxon>Saccoglossus</taxon>
    </lineage>
</organism>
<keyword evidence="1" id="KW-1185">Reference proteome</keyword>
<sequence length="296" mass="33511">MRSMAVMTMIFNSLNIPLAAHKTLGPSQELEYLGVMINSKDLLAFLPANKISRIKEKISEFTSKKSITKRQLLSLLGHLNFDARVMLPGRSFIAHLLRLASSVSKLTHHVSLNQACRLELSMWKLFMNSWNGIHLFLNSGVISASDLHIYTDTSSTKGFGCFFQGDKWPEELIFQQRDELSMALLELYPIVIAAMLWGQHWSKQRICFNCDNQATVNIIRKGRAASHCHAINTLMRRLTLTAMQHNFTILAQFLPGKQNSIADALSSFQLQKFRELAPDAQENKSPCPPYCEVTQI</sequence>
<proteinExistence type="predicted"/>
<dbReference type="PANTHER" id="PTHR33050">
    <property type="entry name" value="REVERSE TRANSCRIPTASE DOMAIN-CONTAINING PROTEIN"/>
    <property type="match status" value="1"/>
</dbReference>
<dbReference type="InterPro" id="IPR052055">
    <property type="entry name" value="Hepadnavirus_pol/RT"/>
</dbReference>
<protein>
    <submittedName>
        <fullName evidence="2">Uncharacterized protein LOC100373077</fullName>
    </submittedName>
</protein>
<accession>A0ABM0GUQ7</accession>
<evidence type="ECO:0000313" key="2">
    <source>
        <dbReference type="RefSeq" id="XP_002737758.1"/>
    </source>
</evidence>
<dbReference type="PANTHER" id="PTHR33050:SF8">
    <property type="entry name" value="REVERSE TRANSCRIPTASE DOMAIN-CONTAINING PROTEIN"/>
    <property type="match status" value="1"/>
</dbReference>
<dbReference type="Proteomes" id="UP000694865">
    <property type="component" value="Unplaced"/>
</dbReference>